<evidence type="ECO:0008006" key="5">
    <source>
        <dbReference type="Google" id="ProtNLM"/>
    </source>
</evidence>
<evidence type="ECO:0000313" key="4">
    <source>
        <dbReference type="Proteomes" id="UP001152562"/>
    </source>
</evidence>
<evidence type="ECO:0000256" key="1">
    <source>
        <dbReference type="ARBA" id="ARBA00010994"/>
    </source>
</evidence>
<dbReference type="Gene3D" id="1.10.238.10">
    <property type="entry name" value="EF-hand"/>
    <property type="match status" value="1"/>
</dbReference>
<evidence type="ECO:0000256" key="2">
    <source>
        <dbReference type="SAM" id="MobiDB-lite"/>
    </source>
</evidence>
<name>A0A9P0XB11_PIEBR</name>
<dbReference type="InterPro" id="IPR008907">
    <property type="entry name" value="TPP/p25"/>
</dbReference>
<dbReference type="InterPro" id="IPR011992">
    <property type="entry name" value="EF-hand-dom_pair"/>
</dbReference>
<dbReference type="Proteomes" id="UP001152562">
    <property type="component" value="Unassembled WGS sequence"/>
</dbReference>
<dbReference type="Pfam" id="PF05517">
    <property type="entry name" value="p25-alpha"/>
    <property type="match status" value="1"/>
</dbReference>
<comment type="caution">
    <text evidence="3">The sequence shown here is derived from an EMBL/GenBank/DDBJ whole genome shotgun (WGS) entry which is preliminary data.</text>
</comment>
<organism evidence="3 4">
    <name type="scientific">Pieris brassicae</name>
    <name type="common">White butterfly</name>
    <name type="synonym">Large white butterfly</name>
    <dbReference type="NCBI Taxonomy" id="7116"/>
    <lineage>
        <taxon>Eukaryota</taxon>
        <taxon>Metazoa</taxon>
        <taxon>Ecdysozoa</taxon>
        <taxon>Arthropoda</taxon>
        <taxon>Hexapoda</taxon>
        <taxon>Insecta</taxon>
        <taxon>Pterygota</taxon>
        <taxon>Neoptera</taxon>
        <taxon>Endopterygota</taxon>
        <taxon>Lepidoptera</taxon>
        <taxon>Glossata</taxon>
        <taxon>Ditrysia</taxon>
        <taxon>Papilionoidea</taxon>
        <taxon>Pieridae</taxon>
        <taxon>Pierinae</taxon>
        <taxon>Pieris</taxon>
    </lineage>
</organism>
<dbReference type="GO" id="GO:0046785">
    <property type="term" value="P:microtubule polymerization"/>
    <property type="evidence" value="ECO:0007669"/>
    <property type="project" value="InterPro"/>
</dbReference>
<feature type="compositionally biased region" description="Basic and acidic residues" evidence="2">
    <location>
        <begin position="128"/>
        <end position="148"/>
    </location>
</feature>
<comment type="similarity">
    <text evidence="1">Belongs to the TPPP family.</text>
</comment>
<dbReference type="AlphaFoldDB" id="A0A9P0XB11"/>
<reference evidence="3" key="1">
    <citation type="submission" date="2022-05" db="EMBL/GenBank/DDBJ databases">
        <authorList>
            <person name="Okamura Y."/>
        </authorList>
    </citation>
    <scope>NUCLEOTIDE SEQUENCE</scope>
</reference>
<dbReference type="GO" id="GO:0032273">
    <property type="term" value="P:positive regulation of protein polymerization"/>
    <property type="evidence" value="ECO:0007669"/>
    <property type="project" value="TreeGrafter"/>
</dbReference>
<feature type="compositionally biased region" description="Basic and acidic residues" evidence="2">
    <location>
        <begin position="159"/>
        <end position="169"/>
    </location>
</feature>
<dbReference type="GO" id="GO:0001578">
    <property type="term" value="P:microtubule bundle formation"/>
    <property type="evidence" value="ECO:0007669"/>
    <property type="project" value="TreeGrafter"/>
</dbReference>
<evidence type="ECO:0000313" key="3">
    <source>
        <dbReference type="EMBL" id="CAH4031357.1"/>
    </source>
</evidence>
<dbReference type="EMBL" id="CALOZG010000013">
    <property type="protein sequence ID" value="CAH4031357.1"/>
    <property type="molecule type" value="Genomic_DNA"/>
</dbReference>
<gene>
    <name evidence="3" type="ORF">PIBRA_LOCUS7890</name>
</gene>
<dbReference type="GO" id="GO:0005874">
    <property type="term" value="C:microtubule"/>
    <property type="evidence" value="ECO:0007669"/>
    <property type="project" value="TreeGrafter"/>
</dbReference>
<dbReference type="GO" id="GO:0015631">
    <property type="term" value="F:tubulin binding"/>
    <property type="evidence" value="ECO:0007669"/>
    <property type="project" value="InterPro"/>
</dbReference>
<accession>A0A9P0XB11</accession>
<dbReference type="PANTHER" id="PTHR12932:SF9">
    <property type="entry name" value="TUBULIN POLYMERIZATION-PROMOTING PROTEIN HOMOLOG"/>
    <property type="match status" value="1"/>
</dbReference>
<protein>
    <recommendedName>
        <fullName evidence="5">TPPP family protein</fullName>
    </recommendedName>
</protein>
<dbReference type="SUPFAM" id="SSF47473">
    <property type="entry name" value="EF-hand"/>
    <property type="match status" value="1"/>
</dbReference>
<sequence>MVDNINKQLVLEEVFKGYAKFGNSKSDGTTITLTNIDKWLKEAGIIDGKKVSTTDTAIIFQRFKSKTINFKQFMTFIDSLCKECTSKNHEEVISQLSSSGIPGTSNATKADTSNIVSRLTDVSKYTGSHKERFDKQGKGKGKSGREDASANTGYVQGYKHKDTYNKQKK</sequence>
<dbReference type="PANTHER" id="PTHR12932">
    <property type="entry name" value="P25 ALPHA-RELATED"/>
    <property type="match status" value="1"/>
</dbReference>
<proteinExistence type="inferred from homology"/>
<feature type="region of interest" description="Disordered" evidence="2">
    <location>
        <begin position="126"/>
        <end position="169"/>
    </location>
</feature>
<keyword evidence="4" id="KW-1185">Reference proteome</keyword>